<dbReference type="Proteomes" id="UP001053296">
    <property type="component" value="Chromosome"/>
</dbReference>
<keyword evidence="5 8" id="KW-0812">Transmembrane</keyword>
<sequence length="377" mass="42042">MSLFSFTRFRAMVGKEFVQMRRDRLTFAMMIGIPLIQLILFGYAINSDPRQLPTAILSGDNSSFSRAIVAGMQTSTFFNITHYPDSRAEATKLIREGTVQFVLTIPEQFGRDLLRGSKPVLLLEADATDPMATGNTAGSFPEIIRRALAKELKGPTAHLNQDASPVEIRIHNDYNPEAESQYNIIPGLMGVILTMTLVMITSLAITKESERGTMEHLLATPVKPLEVMLGKIIPYILVGYIQILLIILAAVLLFDVPIHGSITLVFILSLVFIGATLSVGVTISTIVRNQLQAVQMSLFFFLPSLLLSGFMFPFRGMPQWAQAIGSVLPLTHYLRLIRGILLKGNDLGESIHHVWPILVFWIFIIIIGMKRYRRTLD</sequence>
<dbReference type="InterPro" id="IPR051449">
    <property type="entry name" value="ABC-2_transporter_component"/>
</dbReference>
<gene>
    <name evidence="10" type="ORF">PSDVSF_03700</name>
</gene>
<comment type="similarity">
    <text evidence="2">Belongs to the ABC-2 integral membrane protein family.</text>
</comment>
<evidence type="ECO:0000256" key="4">
    <source>
        <dbReference type="ARBA" id="ARBA00022475"/>
    </source>
</evidence>
<feature type="transmembrane region" description="Helical" evidence="8">
    <location>
        <begin position="25"/>
        <end position="45"/>
    </location>
</feature>
<dbReference type="PANTHER" id="PTHR30294:SF29">
    <property type="entry name" value="MULTIDRUG ABC TRANSPORTER PERMEASE YBHS-RELATED"/>
    <property type="match status" value="1"/>
</dbReference>
<organism evidence="10 11">
    <name type="scientific">Pseudodesulfovibrio sediminis</name>
    <dbReference type="NCBI Taxonomy" id="2810563"/>
    <lineage>
        <taxon>Bacteria</taxon>
        <taxon>Pseudomonadati</taxon>
        <taxon>Thermodesulfobacteriota</taxon>
        <taxon>Desulfovibrionia</taxon>
        <taxon>Desulfovibrionales</taxon>
        <taxon>Desulfovibrionaceae</taxon>
    </lineage>
</organism>
<evidence type="ECO:0000256" key="1">
    <source>
        <dbReference type="ARBA" id="ARBA00004651"/>
    </source>
</evidence>
<proteinExistence type="inferred from homology"/>
<dbReference type="InterPro" id="IPR013525">
    <property type="entry name" value="ABC2_TM"/>
</dbReference>
<keyword evidence="4" id="KW-1003">Cell membrane</keyword>
<evidence type="ECO:0000313" key="10">
    <source>
        <dbReference type="EMBL" id="BCS87128.1"/>
    </source>
</evidence>
<reference evidence="10" key="1">
    <citation type="journal article" date="2022" name="Arch. Microbiol.">
        <title>Pseudodesulfovibrio sediminis sp. nov., a mesophilic and neutrophilic sulfate-reducing bacterium isolated from sediment of a brackish lake.</title>
        <authorList>
            <person name="Takahashi A."/>
            <person name="Kojima H."/>
            <person name="Watanabe M."/>
            <person name="Fukui M."/>
        </authorList>
    </citation>
    <scope>NUCLEOTIDE SEQUENCE</scope>
    <source>
        <strain evidence="10">SF6</strain>
    </source>
</reference>
<name>A0ABM7P2X5_9BACT</name>
<keyword evidence="6 8" id="KW-1133">Transmembrane helix</keyword>
<dbReference type="PROSITE" id="PS51012">
    <property type="entry name" value="ABC_TM2"/>
    <property type="match status" value="1"/>
</dbReference>
<dbReference type="RefSeq" id="WP_229593038.1">
    <property type="nucleotide sequence ID" value="NZ_AP024485.1"/>
</dbReference>
<keyword evidence="7 8" id="KW-0472">Membrane</keyword>
<feature type="transmembrane region" description="Helical" evidence="8">
    <location>
        <begin position="184"/>
        <end position="205"/>
    </location>
</feature>
<evidence type="ECO:0000256" key="8">
    <source>
        <dbReference type="SAM" id="Phobius"/>
    </source>
</evidence>
<feature type="transmembrane region" description="Helical" evidence="8">
    <location>
        <begin position="232"/>
        <end position="254"/>
    </location>
</feature>
<dbReference type="PANTHER" id="PTHR30294">
    <property type="entry name" value="MEMBRANE COMPONENT OF ABC TRANSPORTER YHHJ-RELATED"/>
    <property type="match status" value="1"/>
</dbReference>
<keyword evidence="11" id="KW-1185">Reference proteome</keyword>
<protein>
    <submittedName>
        <fullName evidence="10">Mannose-1-phosphate guanyltransferase</fullName>
    </submittedName>
</protein>
<evidence type="ECO:0000256" key="6">
    <source>
        <dbReference type="ARBA" id="ARBA00022989"/>
    </source>
</evidence>
<comment type="subcellular location">
    <subcellularLocation>
        <location evidence="1">Cell membrane</location>
        <topology evidence="1">Multi-pass membrane protein</topology>
    </subcellularLocation>
</comment>
<dbReference type="EMBL" id="AP024485">
    <property type="protein sequence ID" value="BCS87128.1"/>
    <property type="molecule type" value="Genomic_DNA"/>
</dbReference>
<evidence type="ECO:0000256" key="3">
    <source>
        <dbReference type="ARBA" id="ARBA00022448"/>
    </source>
</evidence>
<evidence type="ECO:0000256" key="2">
    <source>
        <dbReference type="ARBA" id="ARBA00007783"/>
    </source>
</evidence>
<dbReference type="Gene3D" id="3.40.1710.10">
    <property type="entry name" value="abc type-2 transporter like domain"/>
    <property type="match status" value="1"/>
</dbReference>
<evidence type="ECO:0000256" key="7">
    <source>
        <dbReference type="ARBA" id="ARBA00023136"/>
    </source>
</evidence>
<evidence type="ECO:0000313" key="11">
    <source>
        <dbReference type="Proteomes" id="UP001053296"/>
    </source>
</evidence>
<feature type="transmembrane region" description="Helical" evidence="8">
    <location>
        <begin position="293"/>
        <end position="312"/>
    </location>
</feature>
<keyword evidence="3" id="KW-0813">Transport</keyword>
<feature type="transmembrane region" description="Helical" evidence="8">
    <location>
        <begin position="260"/>
        <end position="281"/>
    </location>
</feature>
<evidence type="ECO:0000256" key="5">
    <source>
        <dbReference type="ARBA" id="ARBA00022692"/>
    </source>
</evidence>
<dbReference type="Pfam" id="PF12698">
    <property type="entry name" value="ABC2_membrane_3"/>
    <property type="match status" value="1"/>
</dbReference>
<feature type="transmembrane region" description="Helical" evidence="8">
    <location>
        <begin position="351"/>
        <end position="369"/>
    </location>
</feature>
<dbReference type="InterPro" id="IPR047817">
    <property type="entry name" value="ABC2_TM_bact-type"/>
</dbReference>
<accession>A0ABM7P2X5</accession>
<evidence type="ECO:0000259" key="9">
    <source>
        <dbReference type="PROSITE" id="PS51012"/>
    </source>
</evidence>
<feature type="domain" description="ABC transmembrane type-2" evidence="9">
    <location>
        <begin position="146"/>
        <end position="375"/>
    </location>
</feature>